<keyword evidence="3" id="KW-1185">Reference proteome</keyword>
<name>A0AAD7DE42_MYCRO</name>
<organism evidence="2 3">
    <name type="scientific">Mycena rosella</name>
    <name type="common">Pink bonnet</name>
    <name type="synonym">Agaricus rosellus</name>
    <dbReference type="NCBI Taxonomy" id="1033263"/>
    <lineage>
        <taxon>Eukaryota</taxon>
        <taxon>Fungi</taxon>
        <taxon>Dikarya</taxon>
        <taxon>Basidiomycota</taxon>
        <taxon>Agaricomycotina</taxon>
        <taxon>Agaricomycetes</taxon>
        <taxon>Agaricomycetidae</taxon>
        <taxon>Agaricales</taxon>
        <taxon>Marasmiineae</taxon>
        <taxon>Mycenaceae</taxon>
        <taxon>Mycena</taxon>
    </lineage>
</organism>
<reference evidence="2" key="1">
    <citation type="submission" date="2023-03" db="EMBL/GenBank/DDBJ databases">
        <title>Massive genome expansion in bonnet fungi (Mycena s.s.) driven by repeated elements and novel gene families across ecological guilds.</title>
        <authorList>
            <consortium name="Lawrence Berkeley National Laboratory"/>
            <person name="Harder C.B."/>
            <person name="Miyauchi S."/>
            <person name="Viragh M."/>
            <person name="Kuo A."/>
            <person name="Thoen E."/>
            <person name="Andreopoulos B."/>
            <person name="Lu D."/>
            <person name="Skrede I."/>
            <person name="Drula E."/>
            <person name="Henrissat B."/>
            <person name="Morin E."/>
            <person name="Kohler A."/>
            <person name="Barry K."/>
            <person name="LaButti K."/>
            <person name="Morin E."/>
            <person name="Salamov A."/>
            <person name="Lipzen A."/>
            <person name="Mereny Z."/>
            <person name="Hegedus B."/>
            <person name="Baldrian P."/>
            <person name="Stursova M."/>
            <person name="Weitz H."/>
            <person name="Taylor A."/>
            <person name="Grigoriev I.V."/>
            <person name="Nagy L.G."/>
            <person name="Martin F."/>
            <person name="Kauserud H."/>
        </authorList>
    </citation>
    <scope>NUCLEOTIDE SEQUENCE</scope>
    <source>
        <strain evidence="2">CBHHK067</strain>
    </source>
</reference>
<proteinExistence type="predicted"/>
<dbReference type="EMBL" id="JARKIE010000074">
    <property type="protein sequence ID" value="KAJ7689100.1"/>
    <property type="molecule type" value="Genomic_DNA"/>
</dbReference>
<evidence type="ECO:0000256" key="1">
    <source>
        <dbReference type="SAM" id="MobiDB-lite"/>
    </source>
</evidence>
<evidence type="ECO:0000313" key="2">
    <source>
        <dbReference type="EMBL" id="KAJ7689100.1"/>
    </source>
</evidence>
<protein>
    <submittedName>
        <fullName evidence="2">Uncharacterized protein</fullName>
    </submittedName>
</protein>
<feature type="region of interest" description="Disordered" evidence="1">
    <location>
        <begin position="151"/>
        <end position="183"/>
    </location>
</feature>
<feature type="region of interest" description="Disordered" evidence="1">
    <location>
        <begin position="119"/>
        <end position="138"/>
    </location>
</feature>
<gene>
    <name evidence="2" type="ORF">B0H17DRAFT_1331858</name>
</gene>
<evidence type="ECO:0000313" key="3">
    <source>
        <dbReference type="Proteomes" id="UP001221757"/>
    </source>
</evidence>
<sequence length="1220" mass="133802">MAPSSRPPRTAVDDDLIDSLSGRDLIAFRDYIHSPAHIRSNAAVFLDNAWIDVSELRSFLRERDSGPSSLTLPPPRVKLENPDLALAVFVKVEPGSKPALPSKPVFRTRTEGGREIFEILSDSDSDPGSANNGTGVDFDSDFEVADALLRSSRSSSVPAPAGIASDSEPDDEPRRQESDTIWQDSGLSSELLVGEFRLTMKLTVKQIEYVSGGFPSIWPIPRVPTTFILSSDSTAIDPDTGLLYTMDHLIKNHDNDSWQSSSGKSNSFPMVVFEPGMPPIKCRRARMTCKGGHACERVDPKLMHVERYDLDPTSRDAVFAAQQDTRRREGTTAEDRTAGFFDIIDKKMCTAIDAAGGKCKGKPKMMLKVHGSSRGHLHWIACTGWRKDFKENHRTFSIPDYVDEAKLIKLFAKEPMVDDNSKDTPPCSRIVPPRTGLKLKFCPHRHIVDGHAVTRSAIKLFPCSAARSIYVPLDPSIRKALVVHKNHTPHSHPMPALTKVSLDIAKAYTTCIESGGIVGATVNKIEHAASTALLLNGQTPALFAPSLQNKRVKRELIHKTKVKKYPAGLGIAGVFQLYMDDRKKPLADRYIHCCKTTPDGDLLIVTGVPFLIGLLDDPGVNSFEDDTTFKRVEGDLNEWEVAIYLKAVQRAATVVRAYVTRSTADYFEILFDEVQRIKFDITGSFLRLKAFVRDGNLLAMIADMEAAQVLGAARSAMKHNDPEYSGIPNDTPASVAATSFVKICFRHTLEAIHDFESLVTPDQYARLKNFLYITSKEELAEFDEFVRGLGIKKIQDWWDHKEMSDWIIPCLVKSQSLIPAEDWEATPATTNTGESQHAWTNSLTGIKLTPVEAIESARKLDETVAREIQASMNTGIIANNQNDAYHRTGRNLQRSSKAAQKVRDSHELTDLSKGIAAEIADLKEIRRQSSAKEKALREQLKAAKPAKRGSVASVASGNRSVVVSTSSTGRVKTATPIFVLDSPLTSPALPSSAVPSPALPAPDSPARTSFAPLEFSPGEFNAADFDAWLASSAAGGAMPDIPMPSVRTPYAAAPYLSDYENYDYGPVNSTSDLPLQLDYDAFCNGWGPGTMEELFNSEFLLNSGADGAGLPYGQDMSYNQLPTLPAPVSPSESSALSPPPIASSSTGQKRPRQEVDEANIIRTSRVRTKSAKQKSTESSAAPRSKRAKTTKRSATPRTELRARSVANPSLHPWCFNKRMP</sequence>
<feature type="region of interest" description="Disordered" evidence="1">
    <location>
        <begin position="1121"/>
        <end position="1220"/>
    </location>
</feature>
<dbReference type="AlphaFoldDB" id="A0AAD7DE42"/>
<dbReference type="Proteomes" id="UP001221757">
    <property type="component" value="Unassembled WGS sequence"/>
</dbReference>
<comment type="caution">
    <text evidence="2">The sequence shown here is derived from an EMBL/GenBank/DDBJ whole genome shotgun (WGS) entry which is preliminary data.</text>
</comment>
<accession>A0AAD7DE42</accession>